<dbReference type="InterPro" id="IPR008928">
    <property type="entry name" value="6-hairpin_glycosidase_sf"/>
</dbReference>
<reference evidence="2 3" key="1">
    <citation type="submission" date="2019-09" db="EMBL/GenBank/DDBJ databases">
        <authorList>
            <person name="Cremers G."/>
        </authorList>
    </citation>
    <scope>NUCLEOTIDE SEQUENCE [LARGE SCALE GENOMIC DNA]</scope>
    <source>
        <strain evidence="2">4A</strain>
    </source>
</reference>
<dbReference type="InterPro" id="IPR054491">
    <property type="entry name" value="MGH1-like_GH"/>
</dbReference>
<organism evidence="2 3">
    <name type="scientific">Methylacidimicrobium tartarophylax</name>
    <dbReference type="NCBI Taxonomy" id="1041768"/>
    <lineage>
        <taxon>Bacteria</taxon>
        <taxon>Pseudomonadati</taxon>
        <taxon>Verrucomicrobiota</taxon>
        <taxon>Methylacidimicrobium</taxon>
    </lineage>
</organism>
<keyword evidence="3" id="KW-1185">Reference proteome</keyword>
<evidence type="ECO:0000313" key="3">
    <source>
        <dbReference type="Proteomes" id="UP000334923"/>
    </source>
</evidence>
<protein>
    <submittedName>
        <fullName evidence="2">Partial mannosyl-oligosaccharide glucosidase</fullName>
        <ecNumber evidence="2">3.2.1.106</ecNumber>
    </submittedName>
</protein>
<accession>A0A5E6MHH2</accession>
<proteinExistence type="predicted"/>
<dbReference type="Proteomes" id="UP000334923">
    <property type="component" value="Unassembled WGS sequence"/>
</dbReference>
<dbReference type="OrthoDB" id="9798687at2"/>
<dbReference type="EMBL" id="CABFVA020000013">
    <property type="protein sequence ID" value="VVM04946.1"/>
    <property type="molecule type" value="Genomic_DNA"/>
</dbReference>
<dbReference type="AlphaFoldDB" id="A0A5E6MHH2"/>
<dbReference type="InterPro" id="IPR004888">
    <property type="entry name" value="Glycoside_hydrolase_63"/>
</dbReference>
<dbReference type="Gene3D" id="1.50.10.10">
    <property type="match status" value="1"/>
</dbReference>
<feature type="domain" description="Mannosylglycerate hydrolase MGH1-like glycoside hydrolase" evidence="1">
    <location>
        <begin position="120"/>
        <end position="346"/>
    </location>
</feature>
<keyword evidence="2" id="KW-0326">Glycosidase</keyword>
<evidence type="ECO:0000313" key="2">
    <source>
        <dbReference type="EMBL" id="VVM04946.1"/>
    </source>
</evidence>
<dbReference type="EC" id="3.2.1.106" evidence="2"/>
<dbReference type="RefSeq" id="WP_142659258.1">
    <property type="nucleotide sequence ID" value="NZ_CABFVA020000013.1"/>
</dbReference>
<dbReference type="PANTHER" id="PTHR10412">
    <property type="entry name" value="MANNOSYL-OLIGOSACCHARIDE GLUCOSIDASE"/>
    <property type="match status" value="1"/>
</dbReference>
<gene>
    <name evidence="2" type="primary">GCS1</name>
    <name evidence="2" type="ORF">MAMT_00390</name>
</gene>
<dbReference type="GO" id="GO:0004573">
    <property type="term" value="F:Glc3Man9GlcNAc2 oligosaccharide glucosidase activity"/>
    <property type="evidence" value="ECO:0007669"/>
    <property type="project" value="UniProtKB-EC"/>
</dbReference>
<dbReference type="GO" id="GO:0009311">
    <property type="term" value="P:oligosaccharide metabolic process"/>
    <property type="evidence" value="ECO:0007669"/>
    <property type="project" value="InterPro"/>
</dbReference>
<evidence type="ECO:0000259" key="1">
    <source>
        <dbReference type="Pfam" id="PF22422"/>
    </source>
</evidence>
<dbReference type="PANTHER" id="PTHR10412:SF10">
    <property type="entry name" value="GLYCOSYL HYDROLASE FAMILY 63 C-TERMINAL DOMAIN-CONTAINING PROTEIN"/>
    <property type="match status" value="1"/>
</dbReference>
<feature type="domain" description="Mannosylglycerate hydrolase MGH1-like glycoside hydrolase" evidence="1">
    <location>
        <begin position="408"/>
        <end position="578"/>
    </location>
</feature>
<keyword evidence="2" id="KW-0378">Hydrolase</keyword>
<name>A0A5E6MHH2_9BACT</name>
<dbReference type="Pfam" id="PF22422">
    <property type="entry name" value="MGH1-like_GH"/>
    <property type="match status" value="2"/>
</dbReference>
<dbReference type="InterPro" id="IPR012341">
    <property type="entry name" value="6hp_glycosidase-like_sf"/>
</dbReference>
<feature type="non-terminal residue" evidence="2">
    <location>
        <position position="1"/>
    </location>
</feature>
<sequence>ALGPGESRTIVLRLSSRSFCAEEWQRDADAIFTRAIRSAEEFYGRIRVPGQSDELFLIERQAFAGLLWNKQFYHYVVSQWLDGDRAFPPPPASRYRKPNARWRHFYAHEVITMPDKWEFPWFASWDLCFQAVVFAMIDPEYAKKQLLLLASEWYMHPDGQIPACEWSFSEVNPPLHAWAAWRIYEIQRKNTGKGDRDFLVRVFHRCLLFFTWWLNRKDADGNDLFQGGFLGLDNIGLFDRSAVPPGSTMYQVDASSWMGLFTINMMEIAIELAREDPAFLEISTEFFLQFGNIAEALNHVRSLPEALRERLWDSEDHFYYDVLRLPSGACLPLKARSLQGIMPIFAVGSVPKSLFQSHDGRVRERIRWFLRKHPELQKEIVPLHAATPREGREVDLGRREAADEILLSLVSRDRLRALLRVMLDEREFLSPFGIRSVSKFHEDHPLELQIDGKAYRLDYAPGASPLHRFGGNSNWRGPVWFPINFLLIESLQKYHHYYGEEFRVECPTGSGRLLNLWEVSQEISRRLVSIFTPEANGRRPVFGNWPIFEEDPAWRDCLLFFEYFHGDTGAGLGASHQTGWTALVAKLIRQLCEYPEKAPPFPRLP</sequence>
<dbReference type="SUPFAM" id="SSF48208">
    <property type="entry name" value="Six-hairpin glycosidases"/>
    <property type="match status" value="1"/>
</dbReference>